<comment type="similarity">
    <text evidence="3 7">Belongs to the methyltransferase superfamily. LCMT family.</text>
</comment>
<protein>
    <recommendedName>
        <fullName evidence="7">Leucine carboxyl methyltransferase 1</fullName>
        <ecNumber evidence="7">2.1.1.233</ecNumber>
    </recommendedName>
</protein>
<keyword evidence="5 7" id="KW-0808">Transferase</keyword>
<keyword evidence="4 7" id="KW-0489">Methyltransferase</keyword>
<evidence type="ECO:0000313" key="8">
    <source>
        <dbReference type="EMBL" id="CAG7682316.1"/>
    </source>
</evidence>
<evidence type="ECO:0000256" key="7">
    <source>
        <dbReference type="PIRNR" id="PIRNR016305"/>
    </source>
</evidence>
<evidence type="ECO:0000256" key="1">
    <source>
        <dbReference type="ARBA" id="ARBA00000724"/>
    </source>
</evidence>
<dbReference type="FunFam" id="3.40.50.150:FF:000092">
    <property type="entry name" value="Leucine carboxyl methyltransferase 1"/>
    <property type="match status" value="1"/>
</dbReference>
<reference evidence="8" key="1">
    <citation type="submission" date="2021-06" db="EMBL/GenBank/DDBJ databases">
        <authorList>
            <person name="Hodson N. C."/>
            <person name="Mongue J. A."/>
            <person name="Jaron S. K."/>
        </authorList>
    </citation>
    <scope>NUCLEOTIDE SEQUENCE</scope>
</reference>
<dbReference type="AlphaFoldDB" id="A0A8J2JQY0"/>
<evidence type="ECO:0000256" key="3">
    <source>
        <dbReference type="ARBA" id="ARBA00010703"/>
    </source>
</evidence>
<proteinExistence type="inferred from homology"/>
<dbReference type="OrthoDB" id="203237at2759"/>
<keyword evidence="6 7" id="KW-0949">S-adenosyl-L-methionine</keyword>
<dbReference type="GO" id="GO:0018423">
    <property type="term" value="F:protein C-terminal leucine carboxyl O-methyltransferase activity"/>
    <property type="evidence" value="ECO:0007669"/>
    <property type="project" value="UniProtKB-EC"/>
</dbReference>
<dbReference type="EC" id="2.1.1.233" evidence="7"/>
<dbReference type="PIRSF" id="PIRSF016305">
    <property type="entry name" value="LCM_mtfrase"/>
    <property type="match status" value="1"/>
</dbReference>
<evidence type="ECO:0000256" key="2">
    <source>
        <dbReference type="ARBA" id="ARBA00003455"/>
    </source>
</evidence>
<sequence length="344" mass="39261">MSLAQGDEAVQATNDDAANCKRSAVHLGYWSDPYLSYFVRGPIVKKAPEINRGYFARTYGVYKLVLNALNTLGEIDGSLEPASVQLINLGCGFDTLYWRLNEERNKFSNRVKIKAFVDVDFPSTTLKKVHYVKNTKELLSGIANEDGDIVRSQSELHAFDYHIIGLDLRDVTQLETKLASCGIRYDVPTIFVSECVLVYLESKSSESLLSWLSQKFNTAVFINYEQINMTDNFANVMLKNLVLRGCHLSGVDHCKTIESQVNRFVETGWTGAYGWTMNEVYAAIPTSEIHRIERIEMLDEQELLRQLFDHYCITVAYKGYWKIPRPYISKLTHLLLESFLIGEF</sequence>
<dbReference type="Pfam" id="PF04072">
    <property type="entry name" value="LCM"/>
    <property type="match status" value="1"/>
</dbReference>
<comment type="function">
    <text evidence="2 7">Methylates the carboxyl group of the C-terminal leucine residue of protein phosphatase 2A catalytic subunits to form alpha-leucine ester residues.</text>
</comment>
<evidence type="ECO:0000256" key="4">
    <source>
        <dbReference type="ARBA" id="ARBA00022603"/>
    </source>
</evidence>
<dbReference type="GO" id="GO:0032259">
    <property type="term" value="P:methylation"/>
    <property type="evidence" value="ECO:0007669"/>
    <property type="project" value="UniProtKB-KW"/>
</dbReference>
<gene>
    <name evidence="8" type="ORF">AFUS01_LOCUS2893</name>
</gene>
<dbReference type="Proteomes" id="UP000708208">
    <property type="component" value="Unassembled WGS sequence"/>
</dbReference>
<name>A0A8J2JQY0_9HEXA</name>
<dbReference type="InterPro" id="IPR007213">
    <property type="entry name" value="Ppm1/Ppm2/Tcmp"/>
</dbReference>
<evidence type="ECO:0000313" key="9">
    <source>
        <dbReference type="Proteomes" id="UP000708208"/>
    </source>
</evidence>
<accession>A0A8J2JQY0</accession>
<evidence type="ECO:0000256" key="6">
    <source>
        <dbReference type="ARBA" id="ARBA00022691"/>
    </source>
</evidence>
<evidence type="ECO:0000256" key="5">
    <source>
        <dbReference type="ARBA" id="ARBA00022679"/>
    </source>
</evidence>
<dbReference type="PANTHER" id="PTHR13600:SF33">
    <property type="entry name" value="LEUCINE CARBOXYL METHYLTRANSFERASE 1"/>
    <property type="match status" value="1"/>
</dbReference>
<comment type="caution">
    <text evidence="8">The sequence shown here is derived from an EMBL/GenBank/DDBJ whole genome shotgun (WGS) entry which is preliminary data.</text>
</comment>
<keyword evidence="9" id="KW-1185">Reference proteome</keyword>
<dbReference type="GO" id="GO:0005829">
    <property type="term" value="C:cytosol"/>
    <property type="evidence" value="ECO:0007669"/>
    <property type="project" value="TreeGrafter"/>
</dbReference>
<dbReference type="InterPro" id="IPR016651">
    <property type="entry name" value="LCMT1"/>
</dbReference>
<dbReference type="EMBL" id="CAJVCH010016966">
    <property type="protein sequence ID" value="CAG7682316.1"/>
    <property type="molecule type" value="Genomic_DNA"/>
</dbReference>
<dbReference type="GO" id="GO:0009966">
    <property type="term" value="P:regulation of signal transduction"/>
    <property type="evidence" value="ECO:0007669"/>
    <property type="project" value="UniProtKB-ARBA"/>
</dbReference>
<dbReference type="PANTHER" id="PTHR13600">
    <property type="entry name" value="LEUCINE CARBOXYL METHYLTRANSFERASE"/>
    <property type="match status" value="1"/>
</dbReference>
<comment type="catalytic activity">
    <reaction evidence="1 7">
        <text>[phosphatase 2A protein]-C-terminal L-leucine + S-adenosyl-L-methionine = [phosphatase 2A protein]-C-terminal L-leucine methyl ester + S-adenosyl-L-homocysteine</text>
        <dbReference type="Rhea" id="RHEA:48544"/>
        <dbReference type="Rhea" id="RHEA-COMP:12134"/>
        <dbReference type="Rhea" id="RHEA-COMP:12135"/>
        <dbReference type="ChEBI" id="CHEBI:57856"/>
        <dbReference type="ChEBI" id="CHEBI:59789"/>
        <dbReference type="ChEBI" id="CHEBI:90516"/>
        <dbReference type="ChEBI" id="CHEBI:90517"/>
        <dbReference type="EC" id="2.1.1.233"/>
    </reaction>
</comment>
<organism evidence="8 9">
    <name type="scientific">Allacma fusca</name>
    <dbReference type="NCBI Taxonomy" id="39272"/>
    <lineage>
        <taxon>Eukaryota</taxon>
        <taxon>Metazoa</taxon>
        <taxon>Ecdysozoa</taxon>
        <taxon>Arthropoda</taxon>
        <taxon>Hexapoda</taxon>
        <taxon>Collembola</taxon>
        <taxon>Symphypleona</taxon>
        <taxon>Sminthuridae</taxon>
        <taxon>Allacma</taxon>
    </lineage>
</organism>